<dbReference type="PANTHER" id="PTHR24231:SF2">
    <property type="entry name" value="P2Y PURINOCEPTOR 1"/>
    <property type="match status" value="1"/>
</dbReference>
<evidence type="ECO:0000313" key="12">
    <source>
        <dbReference type="Proteomes" id="UP000515156"/>
    </source>
</evidence>
<dbReference type="PRINTS" id="PR01157">
    <property type="entry name" value="P2YPURNOCPTR"/>
</dbReference>
<feature type="transmembrane region" description="Helical" evidence="10">
    <location>
        <begin position="272"/>
        <end position="295"/>
    </location>
</feature>
<accession>A0A6P7XZI7</accession>
<evidence type="ECO:0000256" key="2">
    <source>
        <dbReference type="ARBA" id="ARBA00022475"/>
    </source>
</evidence>
<keyword evidence="8 9" id="KW-0807">Transducer</keyword>
<dbReference type="Proteomes" id="UP000515156">
    <property type="component" value="Chromosome 4"/>
</dbReference>
<keyword evidence="7 9" id="KW-0675">Receptor</keyword>
<dbReference type="Gene3D" id="1.20.1070.10">
    <property type="entry name" value="Rhodopsin 7-helix transmembrane proteins"/>
    <property type="match status" value="1"/>
</dbReference>
<feature type="transmembrane region" description="Helical" evidence="10">
    <location>
        <begin position="22"/>
        <end position="46"/>
    </location>
</feature>
<keyword evidence="2" id="KW-1003">Cell membrane</keyword>
<proteinExistence type="inferred from homology"/>
<dbReference type="KEGG" id="muo:115469636"/>
<dbReference type="OrthoDB" id="9927220at2759"/>
<dbReference type="InParanoid" id="A0A6P7XZI7"/>
<keyword evidence="4 10" id="KW-1133">Transmembrane helix</keyword>
<dbReference type="GO" id="GO:0007200">
    <property type="term" value="P:phospholipase C-activating G protein-coupled receptor signaling pathway"/>
    <property type="evidence" value="ECO:0007669"/>
    <property type="project" value="TreeGrafter"/>
</dbReference>
<keyword evidence="5 9" id="KW-0297">G-protein coupled receptor</keyword>
<organism evidence="12 13">
    <name type="scientific">Microcaecilia unicolor</name>
    <dbReference type="NCBI Taxonomy" id="1415580"/>
    <lineage>
        <taxon>Eukaryota</taxon>
        <taxon>Metazoa</taxon>
        <taxon>Chordata</taxon>
        <taxon>Craniata</taxon>
        <taxon>Vertebrata</taxon>
        <taxon>Euteleostomi</taxon>
        <taxon>Amphibia</taxon>
        <taxon>Gymnophiona</taxon>
        <taxon>Siphonopidae</taxon>
        <taxon>Microcaecilia</taxon>
    </lineage>
</organism>
<feature type="transmembrane region" description="Helical" evidence="10">
    <location>
        <begin position="226"/>
        <end position="245"/>
    </location>
</feature>
<dbReference type="CDD" id="cd14982">
    <property type="entry name" value="7tmA_purinoceptor-like"/>
    <property type="match status" value="1"/>
</dbReference>
<dbReference type="InterPro" id="IPR017452">
    <property type="entry name" value="GPCR_Rhodpsn_7TM"/>
</dbReference>
<dbReference type="AlphaFoldDB" id="A0A6P7XZI7"/>
<gene>
    <name evidence="13" type="primary">LOC115469636</name>
</gene>
<dbReference type="GO" id="GO:0045031">
    <property type="term" value="F:G protein-coupled ATP receptor activity"/>
    <property type="evidence" value="ECO:0007669"/>
    <property type="project" value="TreeGrafter"/>
</dbReference>
<protein>
    <submittedName>
        <fullName evidence="13">P2Y purinoceptor 1-like</fullName>
    </submittedName>
</protein>
<evidence type="ECO:0000256" key="1">
    <source>
        <dbReference type="ARBA" id="ARBA00004651"/>
    </source>
</evidence>
<dbReference type="RefSeq" id="XP_030058291.1">
    <property type="nucleotide sequence ID" value="XM_030202431.1"/>
</dbReference>
<dbReference type="PRINTS" id="PR00237">
    <property type="entry name" value="GPCRRHODOPSN"/>
</dbReference>
<feature type="domain" description="G-protein coupled receptors family 1 profile" evidence="11">
    <location>
        <begin position="37"/>
        <end position="291"/>
    </location>
</feature>
<feature type="transmembrane region" description="Helical" evidence="10">
    <location>
        <begin position="99"/>
        <end position="120"/>
    </location>
</feature>
<evidence type="ECO:0000256" key="10">
    <source>
        <dbReference type="SAM" id="Phobius"/>
    </source>
</evidence>
<evidence type="ECO:0000256" key="7">
    <source>
        <dbReference type="ARBA" id="ARBA00023170"/>
    </source>
</evidence>
<comment type="similarity">
    <text evidence="9">Belongs to the G-protein coupled receptor 1 family.</text>
</comment>
<name>A0A6P7XZI7_9AMPH</name>
<dbReference type="SUPFAM" id="SSF81321">
    <property type="entry name" value="Family A G protein-coupled receptor-like"/>
    <property type="match status" value="1"/>
</dbReference>
<feature type="transmembrane region" description="Helical" evidence="10">
    <location>
        <begin position="184"/>
        <end position="206"/>
    </location>
</feature>
<dbReference type="GeneID" id="115469636"/>
<feature type="transmembrane region" description="Helical" evidence="10">
    <location>
        <begin position="58"/>
        <end position="79"/>
    </location>
</feature>
<dbReference type="PROSITE" id="PS50262">
    <property type="entry name" value="G_PROTEIN_RECEP_F1_2"/>
    <property type="match status" value="1"/>
</dbReference>
<evidence type="ECO:0000256" key="5">
    <source>
        <dbReference type="ARBA" id="ARBA00023040"/>
    </source>
</evidence>
<evidence type="ECO:0000313" key="13">
    <source>
        <dbReference type="RefSeq" id="XP_030058291.1"/>
    </source>
</evidence>
<keyword evidence="6 10" id="KW-0472">Membrane</keyword>
<dbReference type="GO" id="GO:0031686">
    <property type="term" value="F:A1 adenosine receptor binding"/>
    <property type="evidence" value="ECO:0007669"/>
    <property type="project" value="TreeGrafter"/>
</dbReference>
<dbReference type="Pfam" id="PF00001">
    <property type="entry name" value="7tm_1"/>
    <property type="match status" value="1"/>
</dbReference>
<keyword evidence="3 9" id="KW-0812">Transmembrane</keyword>
<reference evidence="13" key="1">
    <citation type="submission" date="2025-08" db="UniProtKB">
        <authorList>
            <consortium name="RefSeq"/>
        </authorList>
    </citation>
    <scope>IDENTIFICATION</scope>
</reference>
<dbReference type="PANTHER" id="PTHR24231">
    <property type="entry name" value="PURINOCEPTOR-RELATED G-PROTEIN COUPLED RECEPTOR"/>
    <property type="match status" value="1"/>
</dbReference>
<evidence type="ECO:0000259" key="11">
    <source>
        <dbReference type="PROSITE" id="PS50262"/>
    </source>
</evidence>
<comment type="subcellular location">
    <subcellularLocation>
        <location evidence="1">Cell membrane</location>
        <topology evidence="1">Multi-pass membrane protein</topology>
    </subcellularLocation>
</comment>
<dbReference type="GO" id="GO:0005886">
    <property type="term" value="C:plasma membrane"/>
    <property type="evidence" value="ECO:0007669"/>
    <property type="project" value="UniProtKB-SubCell"/>
</dbReference>
<evidence type="ECO:0000256" key="8">
    <source>
        <dbReference type="ARBA" id="ARBA00023224"/>
    </source>
</evidence>
<dbReference type="InterPro" id="IPR000276">
    <property type="entry name" value="GPCR_Rhodpsn"/>
</dbReference>
<evidence type="ECO:0000256" key="6">
    <source>
        <dbReference type="ARBA" id="ARBA00023136"/>
    </source>
</evidence>
<feature type="transmembrane region" description="Helical" evidence="10">
    <location>
        <begin position="140"/>
        <end position="159"/>
    </location>
</feature>
<dbReference type="PROSITE" id="PS00237">
    <property type="entry name" value="G_PROTEIN_RECEP_F1_1"/>
    <property type="match status" value="1"/>
</dbReference>
<evidence type="ECO:0000256" key="4">
    <source>
        <dbReference type="ARBA" id="ARBA00022989"/>
    </source>
</evidence>
<evidence type="ECO:0000256" key="9">
    <source>
        <dbReference type="RuleBase" id="RU000688"/>
    </source>
</evidence>
<dbReference type="GO" id="GO:0001621">
    <property type="term" value="F:G protein-coupled ADP receptor activity"/>
    <property type="evidence" value="ECO:0007669"/>
    <property type="project" value="TreeGrafter"/>
</dbReference>
<dbReference type="GO" id="GO:0005524">
    <property type="term" value="F:ATP binding"/>
    <property type="evidence" value="ECO:0007669"/>
    <property type="project" value="TreeGrafter"/>
</dbReference>
<keyword evidence="12" id="KW-1185">Reference proteome</keyword>
<evidence type="ECO:0000256" key="3">
    <source>
        <dbReference type="ARBA" id="ARBA00022692"/>
    </source>
</evidence>
<sequence length="328" mass="36767">MKNVNDFCEPEGTVLGAIQRTLIPGTFLFILLVGLPLNLSVLWILIARVKRWNRSTVFLCNLVLADITWILTLPVLITYHLNQLHWVFGDAVCKATRTVYHICYYCSIYFVTCLGVDRYLAIVHPLKSLSLLSKQRSLRICFSIWLLTCIFSVPVSYMAGTQSCQSNRTTCSLYVFSSATSTSLPFSITSTTLGCLLPLSSIFYCYCSSVGQLRRTGFQRAHKRGALTSFMYAALIVFALLYLPYHASRNTCIFLRAFRASATSSIRAADTLFFALMAVCSLNSCINPLFCFLTGGDFREQVSKLVFSCRQKKPWQRGPGLATVCPVE</sequence>